<dbReference type="OrthoDB" id="25353at2"/>
<dbReference type="Proteomes" id="UP000236151">
    <property type="component" value="Unassembled WGS sequence"/>
</dbReference>
<evidence type="ECO:0000259" key="1">
    <source>
        <dbReference type="Pfam" id="PF01266"/>
    </source>
</evidence>
<dbReference type="Pfam" id="PF01266">
    <property type="entry name" value="DAO"/>
    <property type="match status" value="1"/>
</dbReference>
<gene>
    <name evidence="2" type="ORF">CDQ84_01630</name>
</gene>
<dbReference type="InterPro" id="IPR006076">
    <property type="entry name" value="FAD-dep_OxRdtase"/>
</dbReference>
<dbReference type="PROSITE" id="PS51257">
    <property type="entry name" value="PROKAR_LIPOPROTEIN"/>
    <property type="match status" value="1"/>
</dbReference>
<reference evidence="2 3" key="1">
    <citation type="submission" date="2017-06" db="EMBL/GenBank/DDBJ databases">
        <title>Investigating the central metabolism of Clostridium thermosuccinogenes.</title>
        <authorList>
            <person name="Koendjbiharie J.G."/>
            <person name="van Kranenburg R."/>
        </authorList>
    </citation>
    <scope>NUCLEOTIDE SEQUENCE [LARGE SCALE GENOMIC DNA]</scope>
    <source>
        <strain evidence="2 3">DSM 5806</strain>
    </source>
</reference>
<dbReference type="AlphaFoldDB" id="A0A2K2FME1"/>
<evidence type="ECO:0000313" key="3">
    <source>
        <dbReference type="Proteomes" id="UP000236151"/>
    </source>
</evidence>
<dbReference type="EMBL" id="NIOJ01000002">
    <property type="protein sequence ID" value="PNU01391.1"/>
    <property type="molecule type" value="Genomic_DNA"/>
</dbReference>
<keyword evidence="3" id="KW-1185">Reference proteome</keyword>
<dbReference type="SUPFAM" id="SSF51905">
    <property type="entry name" value="FAD/NAD(P)-binding domain"/>
    <property type="match status" value="1"/>
</dbReference>
<proteinExistence type="predicted"/>
<dbReference type="PANTHER" id="PTHR42685">
    <property type="entry name" value="GERANYLGERANYL DIPHOSPHATE REDUCTASE"/>
    <property type="match status" value="1"/>
</dbReference>
<dbReference type="Gene3D" id="3.50.50.60">
    <property type="entry name" value="FAD/NAD(P)-binding domain"/>
    <property type="match status" value="2"/>
</dbReference>
<dbReference type="InterPro" id="IPR050407">
    <property type="entry name" value="Geranylgeranyl_reductase"/>
</dbReference>
<dbReference type="PRINTS" id="PR00420">
    <property type="entry name" value="RNGMNOXGNASE"/>
</dbReference>
<protein>
    <recommendedName>
        <fullName evidence="1">FAD dependent oxidoreductase domain-containing protein</fullName>
    </recommendedName>
</protein>
<dbReference type="PANTHER" id="PTHR42685:SF22">
    <property type="entry name" value="CONDITIONED MEDIUM FACTOR RECEPTOR 1"/>
    <property type="match status" value="1"/>
</dbReference>
<name>A0A2K2FME1_9CLOT</name>
<organism evidence="2 3">
    <name type="scientific">Clostridium thermosuccinogenes</name>
    <dbReference type="NCBI Taxonomy" id="84032"/>
    <lineage>
        <taxon>Bacteria</taxon>
        <taxon>Bacillati</taxon>
        <taxon>Bacillota</taxon>
        <taxon>Clostridia</taxon>
        <taxon>Eubacteriales</taxon>
        <taxon>Clostridiaceae</taxon>
        <taxon>Clostridium</taxon>
    </lineage>
</organism>
<dbReference type="RefSeq" id="WP_103079971.1">
    <property type="nucleotide sequence ID" value="NZ_CP021850.1"/>
</dbReference>
<sequence>MKVAIAGAGISGLACAYELERYGIKPVILEKSHQAGEKIVDAAAMISVLGRLHCDPLEYINRKYKLNIAPLDTLREITIKCDRQEISVIGDLGYIFTRGREENSFENQIAAMIRTPITFNEQVELDYIEDRYDYVVAATGEESFAKEMGVWTLSFSSFVRVAAVLGSFRTDCIKIWLNTKYARNGYGYLIPCNSAKANLVLTVNDITYDEMDHYWMAFLEEEDLRYIITETRDYESKIGKLKNVSVGNVCFVGNSGGFIDDFFGFGMMGAVESGILAARSIAKDMDYNRLSRPLLKHAARVSKLRNILNTYDNEDYIKVLSAIGRIPERELTYKAPLFRPTAHSTVISKLQDLLKRR</sequence>
<dbReference type="InterPro" id="IPR036188">
    <property type="entry name" value="FAD/NAD-bd_sf"/>
</dbReference>
<accession>A0A2K2FME1</accession>
<feature type="domain" description="FAD dependent oxidoreductase" evidence="1">
    <location>
        <begin position="2"/>
        <end position="76"/>
    </location>
</feature>
<dbReference type="KEGG" id="cthd:CDO33_04095"/>
<evidence type="ECO:0000313" key="2">
    <source>
        <dbReference type="EMBL" id="PNU01391.1"/>
    </source>
</evidence>
<comment type="caution">
    <text evidence="2">The sequence shown here is derived from an EMBL/GenBank/DDBJ whole genome shotgun (WGS) entry which is preliminary data.</text>
</comment>